<feature type="region of interest" description="Disordered" evidence="1">
    <location>
        <begin position="16"/>
        <end position="35"/>
    </location>
</feature>
<dbReference type="Proteomes" id="UP001148838">
    <property type="component" value="Unassembled WGS sequence"/>
</dbReference>
<organism evidence="2 3">
    <name type="scientific">Periplaneta americana</name>
    <name type="common">American cockroach</name>
    <name type="synonym">Blatta americana</name>
    <dbReference type="NCBI Taxonomy" id="6978"/>
    <lineage>
        <taxon>Eukaryota</taxon>
        <taxon>Metazoa</taxon>
        <taxon>Ecdysozoa</taxon>
        <taxon>Arthropoda</taxon>
        <taxon>Hexapoda</taxon>
        <taxon>Insecta</taxon>
        <taxon>Pterygota</taxon>
        <taxon>Neoptera</taxon>
        <taxon>Polyneoptera</taxon>
        <taxon>Dictyoptera</taxon>
        <taxon>Blattodea</taxon>
        <taxon>Blattoidea</taxon>
        <taxon>Blattidae</taxon>
        <taxon>Blattinae</taxon>
        <taxon>Periplaneta</taxon>
    </lineage>
</organism>
<sequence>MAGLCEGGNELLGSLKAREIDKPKRHSPKKQITEGASLSKDTPLCLELNYFLSLDDCGKIRKSVFRT</sequence>
<evidence type="ECO:0000313" key="3">
    <source>
        <dbReference type="Proteomes" id="UP001148838"/>
    </source>
</evidence>
<reference evidence="2 3" key="1">
    <citation type="journal article" date="2022" name="Allergy">
        <title>Genome assembly and annotation of Periplaneta americana reveal a comprehensive cockroach allergen profile.</title>
        <authorList>
            <person name="Wang L."/>
            <person name="Xiong Q."/>
            <person name="Saelim N."/>
            <person name="Wang L."/>
            <person name="Nong W."/>
            <person name="Wan A.T."/>
            <person name="Shi M."/>
            <person name="Liu X."/>
            <person name="Cao Q."/>
            <person name="Hui J.H.L."/>
            <person name="Sookrung N."/>
            <person name="Leung T.F."/>
            <person name="Tungtrongchitr A."/>
            <person name="Tsui S.K.W."/>
        </authorList>
    </citation>
    <scope>NUCLEOTIDE SEQUENCE [LARGE SCALE GENOMIC DNA]</scope>
    <source>
        <strain evidence="2">PWHHKU_190912</strain>
    </source>
</reference>
<gene>
    <name evidence="2" type="ORF">ANN_24707</name>
</gene>
<proteinExistence type="predicted"/>
<accession>A0ABQ8RZC1</accession>
<comment type="caution">
    <text evidence="2">The sequence shown here is derived from an EMBL/GenBank/DDBJ whole genome shotgun (WGS) entry which is preliminary data.</text>
</comment>
<evidence type="ECO:0000256" key="1">
    <source>
        <dbReference type="SAM" id="MobiDB-lite"/>
    </source>
</evidence>
<evidence type="ECO:0000313" key="2">
    <source>
        <dbReference type="EMBL" id="KAJ4427092.1"/>
    </source>
</evidence>
<protein>
    <submittedName>
        <fullName evidence="2">Uncharacterized protein</fullName>
    </submittedName>
</protein>
<dbReference type="EMBL" id="JAJSOF020000038">
    <property type="protein sequence ID" value="KAJ4427092.1"/>
    <property type="molecule type" value="Genomic_DNA"/>
</dbReference>
<name>A0ABQ8RZC1_PERAM</name>
<keyword evidence="3" id="KW-1185">Reference proteome</keyword>